<dbReference type="InterPro" id="IPR036188">
    <property type="entry name" value="FAD/NAD-bd_sf"/>
</dbReference>
<evidence type="ECO:0000256" key="2">
    <source>
        <dbReference type="ARBA" id="ARBA00022630"/>
    </source>
</evidence>
<dbReference type="Proteomes" id="UP000613580">
    <property type="component" value="Unassembled WGS sequence"/>
</dbReference>
<evidence type="ECO:0000256" key="4">
    <source>
        <dbReference type="ARBA" id="ARBA00023002"/>
    </source>
</evidence>
<gene>
    <name evidence="6" type="ORF">HMN09_00315200</name>
</gene>
<sequence>MSTKTYRIVVVGGGSGGAMAAKQIAAKLPSGSITLINPLPFIVVRPTLARMTVSANNDLLETAMIPYDKLFSGPNGTFVQGVVHEIKPAKSKKGGVVVLEDGKEIQYDILVLAPGSHWDGPLDIPDEDAETFVKEQRAKFSKASKIVLVGGGSVSIEFAGEIKDEWPNKEVTIVHNGASLLNDTYTDRFRKSLDASLRVRGVNLILNDYVDEIPTDGSAVQTRNGHTVEADLVVATKGPRPRTGFVAKSLGESAVDSRGQIKVEPTFQLPGHPTIFAIGDAINAVEQKQAAKAGTHAGIVAANVVALVSGSKLKEYKGSTEMILITNGRNGGRAYFGFLWGLVFGDWFARTLKSKTLMVPMSRSALGY</sequence>
<dbReference type="PRINTS" id="PR00469">
    <property type="entry name" value="PNDRDTASEII"/>
</dbReference>
<keyword evidence="2" id="KW-0285">Flavoprotein</keyword>
<dbReference type="PANTHER" id="PTHR43735">
    <property type="entry name" value="APOPTOSIS-INDUCING FACTOR 1"/>
    <property type="match status" value="1"/>
</dbReference>
<dbReference type="GO" id="GO:0050660">
    <property type="term" value="F:flavin adenine dinucleotide binding"/>
    <property type="evidence" value="ECO:0007669"/>
    <property type="project" value="TreeGrafter"/>
</dbReference>
<dbReference type="OrthoDB" id="202203at2759"/>
<dbReference type="SUPFAM" id="SSF51905">
    <property type="entry name" value="FAD/NAD(P)-binding domain"/>
    <property type="match status" value="1"/>
</dbReference>
<dbReference type="GO" id="GO:0005737">
    <property type="term" value="C:cytoplasm"/>
    <property type="evidence" value="ECO:0007669"/>
    <property type="project" value="TreeGrafter"/>
</dbReference>
<keyword evidence="4" id="KW-0560">Oxidoreductase</keyword>
<reference evidence="6" key="1">
    <citation type="submission" date="2020-05" db="EMBL/GenBank/DDBJ databases">
        <title>Mycena genomes resolve the evolution of fungal bioluminescence.</title>
        <authorList>
            <person name="Tsai I.J."/>
        </authorList>
    </citation>
    <scope>NUCLEOTIDE SEQUENCE</scope>
    <source>
        <strain evidence="6">110903Hualien_Pintung</strain>
    </source>
</reference>
<dbReference type="InterPro" id="IPR023753">
    <property type="entry name" value="FAD/NAD-binding_dom"/>
</dbReference>
<evidence type="ECO:0000259" key="5">
    <source>
        <dbReference type="Pfam" id="PF07992"/>
    </source>
</evidence>
<proteinExistence type="inferred from homology"/>
<dbReference type="Pfam" id="PF07992">
    <property type="entry name" value="Pyr_redox_2"/>
    <property type="match status" value="1"/>
</dbReference>
<comment type="similarity">
    <text evidence="1">Belongs to the FAD-dependent oxidoreductase family.</text>
</comment>
<feature type="domain" description="FAD/NAD(P)-binding" evidence="5">
    <location>
        <begin position="6"/>
        <end position="292"/>
    </location>
</feature>
<accession>A0A8H6TG53</accession>
<keyword evidence="7" id="KW-1185">Reference proteome</keyword>
<organism evidence="6 7">
    <name type="scientific">Mycena chlorophos</name>
    <name type="common">Agaric fungus</name>
    <name type="synonym">Agaricus chlorophos</name>
    <dbReference type="NCBI Taxonomy" id="658473"/>
    <lineage>
        <taxon>Eukaryota</taxon>
        <taxon>Fungi</taxon>
        <taxon>Dikarya</taxon>
        <taxon>Basidiomycota</taxon>
        <taxon>Agaricomycotina</taxon>
        <taxon>Agaricomycetes</taxon>
        <taxon>Agaricomycetidae</taxon>
        <taxon>Agaricales</taxon>
        <taxon>Marasmiineae</taxon>
        <taxon>Mycenaceae</taxon>
        <taxon>Mycena</taxon>
    </lineage>
</organism>
<protein>
    <submittedName>
        <fullName evidence="6">FAD/NAD(P)-binding domain-containing protein</fullName>
    </submittedName>
</protein>
<name>A0A8H6TG53_MYCCL</name>
<evidence type="ECO:0000256" key="3">
    <source>
        <dbReference type="ARBA" id="ARBA00022827"/>
    </source>
</evidence>
<dbReference type="PANTHER" id="PTHR43735:SF3">
    <property type="entry name" value="FERROPTOSIS SUPPRESSOR PROTEIN 1"/>
    <property type="match status" value="1"/>
</dbReference>
<comment type="caution">
    <text evidence="6">The sequence shown here is derived from an EMBL/GenBank/DDBJ whole genome shotgun (WGS) entry which is preliminary data.</text>
</comment>
<dbReference type="EMBL" id="JACAZE010000004">
    <property type="protein sequence ID" value="KAF7318073.1"/>
    <property type="molecule type" value="Genomic_DNA"/>
</dbReference>
<evidence type="ECO:0000313" key="6">
    <source>
        <dbReference type="EMBL" id="KAF7318073.1"/>
    </source>
</evidence>
<dbReference type="PRINTS" id="PR00368">
    <property type="entry name" value="FADPNR"/>
</dbReference>
<dbReference type="AlphaFoldDB" id="A0A8H6TG53"/>
<keyword evidence="3" id="KW-0274">FAD</keyword>
<evidence type="ECO:0000313" key="7">
    <source>
        <dbReference type="Proteomes" id="UP000613580"/>
    </source>
</evidence>
<evidence type="ECO:0000256" key="1">
    <source>
        <dbReference type="ARBA" id="ARBA00006442"/>
    </source>
</evidence>
<dbReference type="Gene3D" id="3.50.50.100">
    <property type="match status" value="1"/>
</dbReference>
<dbReference type="GO" id="GO:0004174">
    <property type="term" value="F:electron-transferring-flavoprotein dehydrogenase activity"/>
    <property type="evidence" value="ECO:0007669"/>
    <property type="project" value="TreeGrafter"/>
</dbReference>